<proteinExistence type="predicted"/>
<feature type="transmembrane region" description="Helical" evidence="1">
    <location>
        <begin position="127"/>
        <end position="145"/>
    </location>
</feature>
<feature type="transmembrane region" description="Helical" evidence="1">
    <location>
        <begin position="208"/>
        <end position="229"/>
    </location>
</feature>
<sequence length="295" mass="31516">MALSENMRGALFMVGSMTAFTVNDACMKALSDELPLFQAMFLRSLGVLAFMGAMAWRAGVFHTPVPRADRWLIALRTLVEAAAAGFFISALFNMPIANITAILQALPLTVTLAGAFVFREQVGWRRLTAILVGLAGVLLIVRPGTEGFNTYSVYALIAVALVTVRDLCARRISREVPTMTIAISAAFGVGGFSGLASIGTQWQPVSGLALLQLGGAALFVIGGYLFSVLAMRSGEIAFVAPFRYSSLLVALILGYAVFGDWPDVLTMVGASIVVGAGGYTLWREQRLIARGLRLR</sequence>
<dbReference type="EMBL" id="QBKS01000001">
    <property type="protein sequence ID" value="PTX57240.1"/>
    <property type="molecule type" value="Genomic_DNA"/>
</dbReference>
<dbReference type="InterPro" id="IPR037185">
    <property type="entry name" value="EmrE-like"/>
</dbReference>
<name>A0A2T6BMD7_9RHOB</name>
<keyword evidence="4" id="KW-1185">Reference proteome</keyword>
<evidence type="ECO:0000256" key="1">
    <source>
        <dbReference type="SAM" id="Phobius"/>
    </source>
</evidence>
<feature type="transmembrane region" description="Helical" evidence="1">
    <location>
        <begin position="180"/>
        <end position="202"/>
    </location>
</feature>
<feature type="transmembrane region" description="Helical" evidence="1">
    <location>
        <begin position="40"/>
        <end position="59"/>
    </location>
</feature>
<feature type="domain" description="EamA" evidence="2">
    <location>
        <begin position="8"/>
        <end position="141"/>
    </location>
</feature>
<feature type="transmembrane region" description="Helical" evidence="1">
    <location>
        <begin position="71"/>
        <end position="92"/>
    </location>
</feature>
<evidence type="ECO:0000313" key="3">
    <source>
        <dbReference type="EMBL" id="PTX57240.1"/>
    </source>
</evidence>
<keyword evidence="1" id="KW-1133">Transmembrane helix</keyword>
<reference evidence="3 4" key="1">
    <citation type="submission" date="2018-04" db="EMBL/GenBank/DDBJ databases">
        <title>Genomic Encyclopedia of Archaeal and Bacterial Type Strains, Phase II (KMG-II): from individual species to whole genera.</title>
        <authorList>
            <person name="Goeker M."/>
        </authorList>
    </citation>
    <scope>NUCLEOTIDE SEQUENCE [LARGE SCALE GENOMIC DNA]</scope>
    <source>
        <strain evidence="3 4">DSM 100977</strain>
    </source>
</reference>
<accession>A0A2T6BMD7</accession>
<keyword evidence="1" id="KW-0472">Membrane</keyword>
<feature type="transmembrane region" description="Helical" evidence="1">
    <location>
        <begin position="151"/>
        <end position="168"/>
    </location>
</feature>
<dbReference type="OrthoDB" id="7165334at2"/>
<dbReference type="Proteomes" id="UP000243978">
    <property type="component" value="Unassembled WGS sequence"/>
</dbReference>
<feature type="domain" description="EamA" evidence="2">
    <location>
        <begin position="153"/>
        <end position="275"/>
    </location>
</feature>
<dbReference type="AlphaFoldDB" id="A0A2T6BMD7"/>
<dbReference type="PANTHER" id="PTHR22911:SF135">
    <property type="entry name" value="BLR4310 PROTEIN"/>
    <property type="match status" value="1"/>
</dbReference>
<protein>
    <submittedName>
        <fullName evidence="3">S-adenosylmethionine uptake transporter</fullName>
    </submittedName>
</protein>
<comment type="caution">
    <text evidence="3">The sequence shown here is derived from an EMBL/GenBank/DDBJ whole genome shotgun (WGS) entry which is preliminary data.</text>
</comment>
<feature type="transmembrane region" description="Helical" evidence="1">
    <location>
        <begin position="264"/>
        <end position="282"/>
    </location>
</feature>
<dbReference type="Pfam" id="PF00892">
    <property type="entry name" value="EamA"/>
    <property type="match status" value="2"/>
</dbReference>
<dbReference type="GO" id="GO:0016020">
    <property type="term" value="C:membrane"/>
    <property type="evidence" value="ECO:0007669"/>
    <property type="project" value="InterPro"/>
</dbReference>
<feature type="transmembrane region" description="Helical" evidence="1">
    <location>
        <begin position="98"/>
        <end position="118"/>
    </location>
</feature>
<dbReference type="SUPFAM" id="SSF103481">
    <property type="entry name" value="Multidrug resistance efflux transporter EmrE"/>
    <property type="match status" value="2"/>
</dbReference>
<organism evidence="3 4">
    <name type="scientific">Litoreibacter ponti</name>
    <dbReference type="NCBI Taxonomy" id="1510457"/>
    <lineage>
        <taxon>Bacteria</taxon>
        <taxon>Pseudomonadati</taxon>
        <taxon>Pseudomonadota</taxon>
        <taxon>Alphaproteobacteria</taxon>
        <taxon>Rhodobacterales</taxon>
        <taxon>Roseobacteraceae</taxon>
        <taxon>Litoreibacter</taxon>
    </lineage>
</organism>
<dbReference type="InterPro" id="IPR000620">
    <property type="entry name" value="EamA_dom"/>
</dbReference>
<evidence type="ECO:0000259" key="2">
    <source>
        <dbReference type="Pfam" id="PF00892"/>
    </source>
</evidence>
<feature type="transmembrane region" description="Helical" evidence="1">
    <location>
        <begin position="236"/>
        <end position="258"/>
    </location>
</feature>
<dbReference type="RefSeq" id="WP_107845358.1">
    <property type="nucleotide sequence ID" value="NZ_QBKS01000001.1"/>
</dbReference>
<evidence type="ECO:0000313" key="4">
    <source>
        <dbReference type="Proteomes" id="UP000243978"/>
    </source>
</evidence>
<gene>
    <name evidence="3" type="ORF">C8N43_1906</name>
</gene>
<keyword evidence="1" id="KW-0812">Transmembrane</keyword>
<dbReference type="PANTHER" id="PTHR22911">
    <property type="entry name" value="ACYL-MALONYL CONDENSING ENZYME-RELATED"/>
    <property type="match status" value="1"/>
</dbReference>